<evidence type="ECO:0000313" key="3">
    <source>
        <dbReference type="EMBL" id="SFS72086.1"/>
    </source>
</evidence>
<sequence length="288" mass="31682">MCFWNEIFTSEPVCSPPSLNAPFMTERELERTTEADESENSDSDRRDAHETESDFDGRDPSREYDQSADSFLDLEAAVSPESLSDSETYAQIVGTDRVSASAVPDSYPWSIATADALALDLEIDDRGTEVTVYFEWPVPDSDARLSRLLGTLEVSPDAVADLHGKQVLVERADGHWVPVVPPQQSAGSPLGFYGLLGGVLFNVTVLTAFVLNLGVSEGLLLSLFMVFNLLVLPVSTFLDAGYLRSHTDWGGPFSRWGWTILNAAPGLNAVTALCYLSLRRRASWIRKR</sequence>
<reference evidence="4" key="1">
    <citation type="submission" date="2016-10" db="EMBL/GenBank/DDBJ databases">
        <authorList>
            <person name="Varghese N."/>
            <person name="Submissions S."/>
        </authorList>
    </citation>
    <scope>NUCLEOTIDE SEQUENCE [LARGE SCALE GENOMIC DNA]</scope>
    <source>
        <strain evidence="4">DSM 22427</strain>
    </source>
</reference>
<dbReference type="Proteomes" id="UP000199199">
    <property type="component" value="Unassembled WGS sequence"/>
</dbReference>
<feature type="region of interest" description="Disordered" evidence="1">
    <location>
        <begin position="15"/>
        <end position="65"/>
    </location>
</feature>
<protein>
    <submittedName>
        <fullName evidence="3">Uncharacterized protein</fullName>
    </submittedName>
</protein>
<evidence type="ECO:0000313" key="4">
    <source>
        <dbReference type="Proteomes" id="UP000199199"/>
    </source>
</evidence>
<keyword evidence="4" id="KW-1185">Reference proteome</keyword>
<feature type="compositionally biased region" description="Basic and acidic residues" evidence="1">
    <location>
        <begin position="42"/>
        <end position="65"/>
    </location>
</feature>
<feature type="transmembrane region" description="Helical" evidence="2">
    <location>
        <begin position="218"/>
        <end position="238"/>
    </location>
</feature>
<feature type="compositionally biased region" description="Basic and acidic residues" evidence="1">
    <location>
        <begin position="25"/>
        <end position="34"/>
    </location>
</feature>
<keyword evidence="2" id="KW-0472">Membrane</keyword>
<feature type="transmembrane region" description="Helical" evidence="2">
    <location>
        <begin position="258"/>
        <end position="278"/>
    </location>
</feature>
<dbReference type="AlphaFoldDB" id="A0A1I6S579"/>
<name>A0A1I6S579_9EURY</name>
<organism evidence="3 4">
    <name type="scientific">Halostagnicola kamekurae</name>
    <dbReference type="NCBI Taxonomy" id="619731"/>
    <lineage>
        <taxon>Archaea</taxon>
        <taxon>Methanobacteriati</taxon>
        <taxon>Methanobacteriota</taxon>
        <taxon>Stenosarchaea group</taxon>
        <taxon>Halobacteria</taxon>
        <taxon>Halobacteriales</taxon>
        <taxon>Natrialbaceae</taxon>
        <taxon>Halostagnicola</taxon>
    </lineage>
</organism>
<dbReference type="EMBL" id="FOZS01000002">
    <property type="protein sequence ID" value="SFS72086.1"/>
    <property type="molecule type" value="Genomic_DNA"/>
</dbReference>
<keyword evidence="2" id="KW-0812">Transmembrane</keyword>
<evidence type="ECO:0000256" key="1">
    <source>
        <dbReference type="SAM" id="MobiDB-lite"/>
    </source>
</evidence>
<proteinExistence type="predicted"/>
<keyword evidence="2" id="KW-1133">Transmembrane helix</keyword>
<evidence type="ECO:0000256" key="2">
    <source>
        <dbReference type="SAM" id="Phobius"/>
    </source>
</evidence>
<gene>
    <name evidence="3" type="ORF">SAMN04488556_2428</name>
</gene>
<feature type="transmembrane region" description="Helical" evidence="2">
    <location>
        <begin position="190"/>
        <end position="211"/>
    </location>
</feature>
<accession>A0A1I6S579</accession>